<feature type="repeat" description="ANK" evidence="1">
    <location>
        <begin position="1001"/>
        <end position="1033"/>
    </location>
</feature>
<dbReference type="SMART" id="SM00248">
    <property type="entry name" value="ANK"/>
    <property type="match status" value="5"/>
</dbReference>
<dbReference type="InterPro" id="IPR025676">
    <property type="entry name" value="Clr5_dom"/>
</dbReference>
<sequence length="1143" mass="127542">MPSSAEWTRCEHRIRELRKTETLEGLMAKMKEDGFDATKAQYERYIRKWDARRNLSASEWPNAIAAYDNAVNSYGVDNVQLLIAGKPVERRNITRYRRRYCRETGTRTSNDGIELPRGVVIEVRIADSGWVQPDAAALPVGDTTEATSHGMSWEQPSATGGFPAPSEVQELPFVDFTLGQPATGANAFERPQPSYDSPTFEAVQATLTTLAPYRPSELETLAPAGTENDDSWHGAPWQLNTQSPGFPFLFNGSSIDEPFSNRLCRSSSRGGTPSAIFLDSEVSPIHNVPFIQLEKGLRRMGVDIGSIKIHQPKSQPLFALYEQQHFLRLFMSDLRLEASCLANSSLANAYVRTAFVDSLLTLLPGEPINASNVGDADSKLLRILLFLFANNFPGCQDLKISSLLSFLGRFVDLNRLLSRLTSIPGANSYRKSVAAGLFRASIEAGEIPLAQKLIRLGLFEVDDIKFHFFSHSKRYRVTALGRAVLLGHLDLVRFLLDSQANPNAAFQNEGGPIAFILIRYQRRWKWFSDVDPVVIIDHSRVSDLVHCLRERGATIRPRDAIRGLMGDFPEIAHEVIRKGVQDDHVAYELEIEWLLKKVVRPNSRTTVATDDCGKMILTIIREIYRVCRNVHDGQCLNRGTGGWPGAIGDDNVQQVQAPRADLVQDERQNQLDQARAAAELGKYETACEILRGPTFSCGKAGDEDGEIWDSRELHDIASLMLRCLAWDTHYISRDDFLVRMALRTHDASLMNTIMDRAVLDTRSGWLRLLVELGEYDCIRKAYEIFPITLGSGRISVGLGSSTKKMRQFLIDEKIVGEPGATRWLLTAIRAKNAILVEEMIHLGADTGDMDVLQMAAKATPEILARLLRVPKATTPFPSPDEQLQLISIAIESREPREMLKMLQDSDKIDIPKIRPPGPLYVGRTMLPLGMAIQRWEGDPRRSFVAMQFLLESGSDPNQVVSEGDYGVETPLLMAIRVGSLPLVELLLEHGADANRKTDHGVLRTPLQKAAEVGRLDIVQLLLKHEVEVNAEPAIRNGGTALQFAAISGNCNIANTLLEQGADLYQEPSLYHGRWPLEGAAECGRMDMIALLWRWAAVNKRSFSDEMCQRAMELAVKEGHDVCKELIEELGGPKFVPIEHSMYF</sequence>
<dbReference type="PROSITE" id="PS50297">
    <property type="entry name" value="ANK_REP_REGION"/>
    <property type="match status" value="3"/>
</dbReference>
<dbReference type="EMBL" id="JAPDFR010000004">
    <property type="protein sequence ID" value="KAK0387364.1"/>
    <property type="molecule type" value="Genomic_DNA"/>
</dbReference>
<feature type="repeat" description="ANK" evidence="1">
    <location>
        <begin position="966"/>
        <end position="998"/>
    </location>
</feature>
<keyword evidence="5" id="KW-1185">Reference proteome</keyword>
<dbReference type="Pfam" id="PF14420">
    <property type="entry name" value="Clr5"/>
    <property type="match status" value="1"/>
</dbReference>
<dbReference type="Gene3D" id="1.25.40.20">
    <property type="entry name" value="Ankyrin repeat-containing domain"/>
    <property type="match status" value="2"/>
</dbReference>
<evidence type="ECO:0000259" key="3">
    <source>
        <dbReference type="Pfam" id="PF14420"/>
    </source>
</evidence>
<accession>A0AA39L857</accession>
<dbReference type="InterPro" id="IPR036770">
    <property type="entry name" value="Ankyrin_rpt-contain_sf"/>
</dbReference>
<evidence type="ECO:0000256" key="1">
    <source>
        <dbReference type="PROSITE-ProRule" id="PRU00023"/>
    </source>
</evidence>
<evidence type="ECO:0000313" key="5">
    <source>
        <dbReference type="Proteomes" id="UP001175261"/>
    </source>
</evidence>
<dbReference type="PANTHER" id="PTHR46224">
    <property type="entry name" value="ANKYRIN REPEAT FAMILY PROTEIN"/>
    <property type="match status" value="1"/>
</dbReference>
<dbReference type="Pfam" id="PF12796">
    <property type="entry name" value="Ank_2"/>
    <property type="match status" value="1"/>
</dbReference>
<proteinExistence type="predicted"/>
<feature type="repeat" description="ANK" evidence="1">
    <location>
        <begin position="1036"/>
        <end position="1068"/>
    </location>
</feature>
<keyword evidence="1" id="KW-0040">ANK repeat</keyword>
<dbReference type="Proteomes" id="UP001175261">
    <property type="component" value="Unassembled WGS sequence"/>
</dbReference>
<name>A0AA39L857_SARSR</name>
<evidence type="ECO:0000256" key="2">
    <source>
        <dbReference type="SAM" id="MobiDB-lite"/>
    </source>
</evidence>
<dbReference type="InterPro" id="IPR002110">
    <property type="entry name" value="Ankyrin_rpt"/>
</dbReference>
<dbReference type="AlphaFoldDB" id="A0AA39L857"/>
<gene>
    <name evidence="4" type="ORF">NLU13_5677</name>
</gene>
<protein>
    <recommendedName>
        <fullName evidence="3">Clr5 domain-containing protein</fullName>
    </recommendedName>
</protein>
<dbReference type="PANTHER" id="PTHR46224:SF6">
    <property type="entry name" value="ANKYRIN REPEAT FAMILY PROTEIN"/>
    <property type="match status" value="1"/>
</dbReference>
<feature type="compositionally biased region" description="Polar residues" evidence="2">
    <location>
        <begin position="144"/>
        <end position="158"/>
    </location>
</feature>
<dbReference type="SUPFAM" id="SSF48403">
    <property type="entry name" value="Ankyrin repeat"/>
    <property type="match status" value="1"/>
</dbReference>
<organism evidence="4 5">
    <name type="scientific">Sarocladium strictum</name>
    <name type="common">Black bundle disease fungus</name>
    <name type="synonym">Acremonium strictum</name>
    <dbReference type="NCBI Taxonomy" id="5046"/>
    <lineage>
        <taxon>Eukaryota</taxon>
        <taxon>Fungi</taxon>
        <taxon>Dikarya</taxon>
        <taxon>Ascomycota</taxon>
        <taxon>Pezizomycotina</taxon>
        <taxon>Sordariomycetes</taxon>
        <taxon>Hypocreomycetidae</taxon>
        <taxon>Hypocreales</taxon>
        <taxon>Sarocladiaceae</taxon>
        <taxon>Sarocladium</taxon>
    </lineage>
</organism>
<dbReference type="InterPro" id="IPR051616">
    <property type="entry name" value="Cul2-RING_E3_ligase_SR"/>
</dbReference>
<reference evidence="4" key="1">
    <citation type="submission" date="2022-10" db="EMBL/GenBank/DDBJ databases">
        <title>Determination and structural analysis of whole genome sequence of Sarocladium strictum F4-1.</title>
        <authorList>
            <person name="Hu L."/>
            <person name="Jiang Y."/>
        </authorList>
    </citation>
    <scope>NUCLEOTIDE SEQUENCE</scope>
    <source>
        <strain evidence="4">F4-1</strain>
    </source>
</reference>
<evidence type="ECO:0000313" key="4">
    <source>
        <dbReference type="EMBL" id="KAK0387364.1"/>
    </source>
</evidence>
<dbReference type="PROSITE" id="PS50088">
    <property type="entry name" value="ANK_REPEAT"/>
    <property type="match status" value="3"/>
</dbReference>
<feature type="domain" description="Clr5" evidence="3">
    <location>
        <begin position="4"/>
        <end position="52"/>
    </location>
</feature>
<dbReference type="Pfam" id="PF00023">
    <property type="entry name" value="Ank"/>
    <property type="match status" value="1"/>
</dbReference>
<comment type="caution">
    <text evidence="4">The sequence shown here is derived from an EMBL/GenBank/DDBJ whole genome shotgun (WGS) entry which is preliminary data.</text>
</comment>
<feature type="region of interest" description="Disordered" evidence="2">
    <location>
        <begin position="141"/>
        <end position="160"/>
    </location>
</feature>